<dbReference type="Pfam" id="PF00166">
    <property type="entry name" value="Cpn10"/>
    <property type="match status" value="1"/>
</dbReference>
<dbReference type="SUPFAM" id="SSF50129">
    <property type="entry name" value="GroES-like"/>
    <property type="match status" value="1"/>
</dbReference>
<dbReference type="GO" id="GO:0044183">
    <property type="term" value="F:protein folding chaperone"/>
    <property type="evidence" value="ECO:0007669"/>
    <property type="project" value="InterPro"/>
</dbReference>
<keyword evidence="1" id="KW-0143">Chaperone</keyword>
<sequence>MNKVQFLPEHFQVTVAEHKLLAEINTIRDNVIVRLIEHEPVSAGGIVLAQKDVEKTTVGVVLKANKVSYHRNGDPCNPSITQGDVVRLQRGNVGTTMPEAPEGQKWICVPEDCIYYSRTIKVED</sequence>
<dbReference type="InterPro" id="IPR037124">
    <property type="entry name" value="Chaperonin_GroES_sf"/>
</dbReference>
<dbReference type="Gene3D" id="2.30.33.40">
    <property type="entry name" value="GroES chaperonin"/>
    <property type="match status" value="1"/>
</dbReference>
<name>A0A076G7Z1_9CAUD</name>
<evidence type="ECO:0000313" key="2">
    <source>
        <dbReference type="EMBL" id="AII30185.1"/>
    </source>
</evidence>
<evidence type="ECO:0000256" key="1">
    <source>
        <dbReference type="ARBA" id="ARBA00023186"/>
    </source>
</evidence>
<organism evidence="2">
    <name type="scientific">Pseudoalteromonas phage B8b</name>
    <dbReference type="NCBI Taxonomy" id="1506997"/>
    <lineage>
        <taxon>Viruses</taxon>
        <taxon>Duplodnaviria</taxon>
        <taxon>Heunggongvirae</taxon>
        <taxon>Uroviricota</taxon>
        <taxon>Caudoviricetes</taxon>
    </lineage>
</organism>
<dbReference type="GO" id="GO:0005524">
    <property type="term" value="F:ATP binding"/>
    <property type="evidence" value="ECO:0007669"/>
    <property type="project" value="InterPro"/>
</dbReference>
<reference evidence="2" key="1">
    <citation type="journal article" date="2015" name="PLoS ONE">
        <title>Life-style and genome structure of marine pseudoalteromonas siphovirus b8b isolated from the northwestern mediterranean sea.</title>
        <authorList>
            <person name="Lara E."/>
            <person name="Holmfeldt K."/>
            <person name="Solonenko N."/>
            <person name="Sa E.L."/>
            <person name="Ignacio-Espinoza J.C."/>
            <person name="Cornejo-Castillo F.M."/>
            <person name="Verberkmoes N.C."/>
            <person name="Vaque D."/>
            <person name="Sullivan M.B."/>
            <person name="Acinas S.G."/>
        </authorList>
    </citation>
    <scope>NUCLEOTIDE SEQUENCE [LARGE SCALE GENOMIC DNA]</scope>
</reference>
<proteinExistence type="predicted"/>
<dbReference type="InterPro" id="IPR011032">
    <property type="entry name" value="GroES-like_sf"/>
</dbReference>
<dbReference type="InterPro" id="IPR020818">
    <property type="entry name" value="Chaperonin_GroES"/>
</dbReference>
<accession>A0A076G7Z1</accession>
<dbReference type="CDD" id="cd00320">
    <property type="entry name" value="cpn10"/>
    <property type="match status" value="1"/>
</dbReference>
<dbReference type="EMBL" id="KM000061">
    <property type="protein sequence ID" value="AII30185.1"/>
    <property type="molecule type" value="Genomic_DNA"/>
</dbReference>
<protein>
    <submittedName>
        <fullName evidence="2">Chaperone GroES</fullName>
    </submittedName>
</protein>